<dbReference type="PANTHER" id="PTHR47338:SF23">
    <property type="entry name" value="ZN(II)2CYS6 TRANSCRIPTION FACTOR (EUROFUNG)"/>
    <property type="match status" value="1"/>
</dbReference>
<proteinExistence type="predicted"/>
<dbReference type="InterPro" id="IPR007219">
    <property type="entry name" value="XnlR_reg_dom"/>
</dbReference>
<evidence type="ECO:0000313" key="8">
    <source>
        <dbReference type="Proteomes" id="UP001251528"/>
    </source>
</evidence>
<dbReference type="EMBL" id="JASWJB010000031">
    <property type="protein sequence ID" value="KAK2608890.1"/>
    <property type="molecule type" value="Genomic_DNA"/>
</dbReference>
<keyword evidence="5" id="KW-0539">Nucleus</keyword>
<sequence>MLPTSSAEFSCPSPGVECIYEDKRLKGGIKTGVIERLTQRIDTIENMFMGQGILLQQLLQAKEHHSVTEPRFRPQDSFSAYTENLKRTFCAAANNANEKMSREEAQVSEGQPGVSGLKRRRRDEYAIPFRASQVPNDPSFVDMCGLIPPSKELATIVDKYFEHIHPWVPVLHPATFRQRMRDPDRHEGLTIINRAIVAVASHLVPISNGPDSSQQRQKMRQYASECRQNVITSAIEGNSKESIQAVILIAFDSVRISLLM</sequence>
<keyword evidence="3" id="KW-0805">Transcription regulation</keyword>
<evidence type="ECO:0000256" key="4">
    <source>
        <dbReference type="ARBA" id="ARBA00023163"/>
    </source>
</evidence>
<evidence type="ECO:0000256" key="2">
    <source>
        <dbReference type="ARBA" id="ARBA00022723"/>
    </source>
</evidence>
<feature type="domain" description="Xylanolytic transcriptional activator regulatory" evidence="6">
    <location>
        <begin position="158"/>
        <end position="250"/>
    </location>
</feature>
<evidence type="ECO:0000259" key="6">
    <source>
        <dbReference type="Pfam" id="PF04082"/>
    </source>
</evidence>
<dbReference type="GO" id="GO:0008270">
    <property type="term" value="F:zinc ion binding"/>
    <property type="evidence" value="ECO:0007669"/>
    <property type="project" value="InterPro"/>
</dbReference>
<reference evidence="7" key="1">
    <citation type="submission" date="2023-06" db="EMBL/GenBank/DDBJ databases">
        <title>Conoideocrella luteorostrata (Hypocreales: Clavicipitaceae), a potential biocontrol fungus for elongate hemlock scale in United States Christmas tree production areas.</title>
        <authorList>
            <person name="Barrett H."/>
            <person name="Lovett B."/>
            <person name="Macias A.M."/>
            <person name="Stajich J.E."/>
            <person name="Kasson M.T."/>
        </authorList>
    </citation>
    <scope>NUCLEOTIDE SEQUENCE</scope>
    <source>
        <strain evidence="7">ARSEF 14590</strain>
    </source>
</reference>
<dbReference type="GO" id="GO:0005634">
    <property type="term" value="C:nucleus"/>
    <property type="evidence" value="ECO:0007669"/>
    <property type="project" value="UniProtKB-SubCell"/>
</dbReference>
<dbReference type="CDD" id="cd12148">
    <property type="entry name" value="fungal_TF_MHR"/>
    <property type="match status" value="1"/>
</dbReference>
<dbReference type="PANTHER" id="PTHR47338">
    <property type="entry name" value="ZN(II)2CYS6 TRANSCRIPTION FACTOR (EUROFUNG)-RELATED"/>
    <property type="match status" value="1"/>
</dbReference>
<dbReference type="Proteomes" id="UP001251528">
    <property type="component" value="Unassembled WGS sequence"/>
</dbReference>
<comment type="subcellular location">
    <subcellularLocation>
        <location evidence="1">Nucleus</location>
    </subcellularLocation>
</comment>
<gene>
    <name evidence="7" type="ORF">QQS21_002603</name>
</gene>
<dbReference type="GO" id="GO:0000981">
    <property type="term" value="F:DNA-binding transcription factor activity, RNA polymerase II-specific"/>
    <property type="evidence" value="ECO:0007669"/>
    <property type="project" value="InterPro"/>
</dbReference>
<evidence type="ECO:0000256" key="3">
    <source>
        <dbReference type="ARBA" id="ARBA00023015"/>
    </source>
</evidence>
<dbReference type="GO" id="GO:0006351">
    <property type="term" value="P:DNA-templated transcription"/>
    <property type="evidence" value="ECO:0007669"/>
    <property type="project" value="InterPro"/>
</dbReference>
<dbReference type="Pfam" id="PF04082">
    <property type="entry name" value="Fungal_trans"/>
    <property type="match status" value="1"/>
</dbReference>
<dbReference type="GO" id="GO:0003677">
    <property type="term" value="F:DNA binding"/>
    <property type="evidence" value="ECO:0007669"/>
    <property type="project" value="InterPro"/>
</dbReference>
<accession>A0AAJ0CXS9</accession>
<evidence type="ECO:0000256" key="1">
    <source>
        <dbReference type="ARBA" id="ARBA00004123"/>
    </source>
</evidence>
<keyword evidence="8" id="KW-1185">Reference proteome</keyword>
<keyword evidence="4" id="KW-0804">Transcription</keyword>
<dbReference type="AlphaFoldDB" id="A0AAJ0CXS9"/>
<evidence type="ECO:0000256" key="5">
    <source>
        <dbReference type="ARBA" id="ARBA00023242"/>
    </source>
</evidence>
<dbReference type="InterPro" id="IPR050815">
    <property type="entry name" value="TF_fung"/>
</dbReference>
<name>A0AAJ0CXS9_9HYPO</name>
<keyword evidence="2" id="KW-0479">Metal-binding</keyword>
<evidence type="ECO:0000313" key="7">
    <source>
        <dbReference type="EMBL" id="KAK2608890.1"/>
    </source>
</evidence>
<protein>
    <recommendedName>
        <fullName evidence="6">Xylanolytic transcriptional activator regulatory domain-containing protein</fullName>
    </recommendedName>
</protein>
<comment type="caution">
    <text evidence="7">The sequence shown here is derived from an EMBL/GenBank/DDBJ whole genome shotgun (WGS) entry which is preliminary data.</text>
</comment>
<organism evidence="7 8">
    <name type="scientific">Conoideocrella luteorostrata</name>
    <dbReference type="NCBI Taxonomy" id="1105319"/>
    <lineage>
        <taxon>Eukaryota</taxon>
        <taxon>Fungi</taxon>
        <taxon>Dikarya</taxon>
        <taxon>Ascomycota</taxon>
        <taxon>Pezizomycotina</taxon>
        <taxon>Sordariomycetes</taxon>
        <taxon>Hypocreomycetidae</taxon>
        <taxon>Hypocreales</taxon>
        <taxon>Clavicipitaceae</taxon>
        <taxon>Conoideocrella</taxon>
    </lineage>
</organism>